<protein>
    <submittedName>
        <fullName evidence="2">Uncharacterized protein</fullName>
    </submittedName>
</protein>
<dbReference type="EMBL" id="MTKT01005370">
    <property type="protein sequence ID" value="OWM67890.1"/>
    <property type="molecule type" value="Genomic_DNA"/>
</dbReference>
<dbReference type="AlphaFoldDB" id="A0A218W6G6"/>
<evidence type="ECO:0000313" key="3">
    <source>
        <dbReference type="EMBL" id="PKI63781.1"/>
    </source>
</evidence>
<evidence type="ECO:0000313" key="4">
    <source>
        <dbReference type="Proteomes" id="UP000197138"/>
    </source>
</evidence>
<reference evidence="2" key="2">
    <citation type="submission" date="2017-06" db="EMBL/GenBank/DDBJ databases">
        <title>The pomegranate genome and the genomics of punicalagin biosynthesis.</title>
        <authorList>
            <person name="Xu C."/>
        </authorList>
    </citation>
    <scope>NUCLEOTIDE SEQUENCE [LARGE SCALE GENOMIC DNA]</scope>
    <source>
        <tissue evidence="2">Fresh leaf</tissue>
    </source>
</reference>
<keyword evidence="5" id="KW-1185">Reference proteome</keyword>
<dbReference type="Proteomes" id="UP000197138">
    <property type="component" value="Unassembled WGS sequence"/>
</dbReference>
<reference evidence="4" key="1">
    <citation type="journal article" date="2017" name="Plant J.">
        <title>The pomegranate (Punica granatum L.) genome and the genomics of punicalagin biosynthesis.</title>
        <authorList>
            <person name="Qin G."/>
            <person name="Xu C."/>
            <person name="Ming R."/>
            <person name="Tang H."/>
            <person name="Guyot R."/>
            <person name="Kramer E.M."/>
            <person name="Hu Y."/>
            <person name="Yi X."/>
            <person name="Qi Y."/>
            <person name="Xu X."/>
            <person name="Gao Z."/>
            <person name="Pan H."/>
            <person name="Jian J."/>
            <person name="Tian Y."/>
            <person name="Yue Z."/>
            <person name="Xu Y."/>
        </authorList>
    </citation>
    <scope>NUCLEOTIDE SEQUENCE [LARGE SCALE GENOMIC DNA]</scope>
    <source>
        <strain evidence="4">cv. Dabenzi</strain>
    </source>
</reference>
<sequence length="139" mass="15372">MESVSKPCRLAETKLNVQLDNGSCAQPDPDILTESDNKADFSSSGIVIAGINFVVGNSLNVLPQWASIPNSILRYLIVSVWIAFMSSLLSLRLHRMKAAALFKYVSLAFTTSTSAILWYYLFIIPLGSRFTGRGRYVAY</sequence>
<keyword evidence="1" id="KW-0472">Membrane</keyword>
<evidence type="ECO:0000313" key="2">
    <source>
        <dbReference type="EMBL" id="OWM67890.1"/>
    </source>
</evidence>
<keyword evidence="1" id="KW-1133">Transmembrane helix</keyword>
<dbReference type="EMBL" id="PGOL01000868">
    <property type="protein sequence ID" value="PKI63781.1"/>
    <property type="molecule type" value="Genomic_DNA"/>
</dbReference>
<comment type="caution">
    <text evidence="2">The sequence shown here is derived from an EMBL/GenBank/DDBJ whole genome shotgun (WGS) entry which is preliminary data.</text>
</comment>
<feature type="transmembrane region" description="Helical" evidence="1">
    <location>
        <begin position="72"/>
        <end position="89"/>
    </location>
</feature>
<gene>
    <name evidence="2" type="ORF">CDL15_Pgr010828</name>
    <name evidence="3" type="ORF">CRG98_015765</name>
</gene>
<evidence type="ECO:0000256" key="1">
    <source>
        <dbReference type="SAM" id="Phobius"/>
    </source>
</evidence>
<keyword evidence="1" id="KW-0812">Transmembrane</keyword>
<proteinExistence type="predicted"/>
<dbReference type="Proteomes" id="UP000233551">
    <property type="component" value="Unassembled WGS sequence"/>
</dbReference>
<accession>A0A218W6G6</accession>
<reference evidence="3 5" key="3">
    <citation type="submission" date="2017-11" db="EMBL/GenBank/DDBJ databases">
        <title>De-novo sequencing of pomegranate (Punica granatum L.) genome.</title>
        <authorList>
            <person name="Akparov Z."/>
            <person name="Amiraslanov A."/>
            <person name="Hajiyeva S."/>
            <person name="Abbasov M."/>
            <person name="Kaur K."/>
            <person name="Hamwieh A."/>
            <person name="Solovyev V."/>
            <person name="Salamov A."/>
            <person name="Braich B."/>
            <person name="Kosarev P."/>
            <person name="Mahmoud A."/>
            <person name="Hajiyev E."/>
            <person name="Babayeva S."/>
            <person name="Izzatullayeva V."/>
            <person name="Mammadov A."/>
            <person name="Mammadov A."/>
            <person name="Sharifova S."/>
            <person name="Ojaghi J."/>
            <person name="Eynullazada K."/>
            <person name="Bayramov B."/>
            <person name="Abdulazimova A."/>
            <person name="Shahmuradov I."/>
        </authorList>
    </citation>
    <scope>NUCLEOTIDE SEQUENCE [LARGE SCALE GENOMIC DNA]</scope>
    <source>
        <strain evidence="3">AG2017</strain>
        <strain evidence="5">cv. AG2017</strain>
        <tissue evidence="3">Leaf</tissue>
    </source>
</reference>
<feature type="transmembrane region" description="Helical" evidence="1">
    <location>
        <begin position="46"/>
        <end position="66"/>
    </location>
</feature>
<feature type="transmembrane region" description="Helical" evidence="1">
    <location>
        <begin position="101"/>
        <end position="121"/>
    </location>
</feature>
<evidence type="ECO:0000313" key="5">
    <source>
        <dbReference type="Proteomes" id="UP000233551"/>
    </source>
</evidence>
<name>A0A218W6G6_PUNGR</name>
<organism evidence="2 4">
    <name type="scientific">Punica granatum</name>
    <name type="common">Pomegranate</name>
    <dbReference type="NCBI Taxonomy" id="22663"/>
    <lineage>
        <taxon>Eukaryota</taxon>
        <taxon>Viridiplantae</taxon>
        <taxon>Streptophyta</taxon>
        <taxon>Embryophyta</taxon>
        <taxon>Tracheophyta</taxon>
        <taxon>Spermatophyta</taxon>
        <taxon>Magnoliopsida</taxon>
        <taxon>eudicotyledons</taxon>
        <taxon>Gunneridae</taxon>
        <taxon>Pentapetalae</taxon>
        <taxon>rosids</taxon>
        <taxon>malvids</taxon>
        <taxon>Myrtales</taxon>
        <taxon>Lythraceae</taxon>
        <taxon>Punica</taxon>
    </lineage>
</organism>